<accession>A0ACC1CNM2</accession>
<protein>
    <submittedName>
        <fullName evidence="1">Uncharacterized protein</fullName>
    </submittedName>
</protein>
<evidence type="ECO:0000313" key="1">
    <source>
        <dbReference type="EMBL" id="KAJ0173175.1"/>
    </source>
</evidence>
<comment type="caution">
    <text evidence="1">The sequence shown here is derived from an EMBL/GenBank/DDBJ whole genome shotgun (WGS) entry which is preliminary data.</text>
</comment>
<gene>
    <name evidence="1" type="ORF">K1T71_011351</name>
</gene>
<keyword evidence="2" id="KW-1185">Reference proteome</keyword>
<reference evidence="1 2" key="1">
    <citation type="journal article" date="2021" name="Front. Genet.">
        <title>Chromosome-Level Genome Assembly Reveals Significant Gene Expansion in the Toll and IMD Signaling Pathways of Dendrolimus kikuchii.</title>
        <authorList>
            <person name="Zhou J."/>
            <person name="Wu P."/>
            <person name="Xiong Z."/>
            <person name="Liu N."/>
            <person name="Zhao N."/>
            <person name="Ji M."/>
            <person name="Qiu Y."/>
            <person name="Yang B."/>
        </authorList>
    </citation>
    <scope>NUCLEOTIDE SEQUENCE [LARGE SCALE GENOMIC DNA]</scope>
    <source>
        <strain evidence="1">Ann1</strain>
    </source>
</reference>
<organism evidence="1 2">
    <name type="scientific">Dendrolimus kikuchii</name>
    <dbReference type="NCBI Taxonomy" id="765133"/>
    <lineage>
        <taxon>Eukaryota</taxon>
        <taxon>Metazoa</taxon>
        <taxon>Ecdysozoa</taxon>
        <taxon>Arthropoda</taxon>
        <taxon>Hexapoda</taxon>
        <taxon>Insecta</taxon>
        <taxon>Pterygota</taxon>
        <taxon>Neoptera</taxon>
        <taxon>Endopterygota</taxon>
        <taxon>Lepidoptera</taxon>
        <taxon>Glossata</taxon>
        <taxon>Ditrysia</taxon>
        <taxon>Bombycoidea</taxon>
        <taxon>Lasiocampidae</taxon>
        <taxon>Dendrolimus</taxon>
    </lineage>
</organism>
<dbReference type="Proteomes" id="UP000824533">
    <property type="component" value="Linkage Group LG20"/>
</dbReference>
<name>A0ACC1CNM2_9NEOP</name>
<evidence type="ECO:0000313" key="2">
    <source>
        <dbReference type="Proteomes" id="UP000824533"/>
    </source>
</evidence>
<sequence>MEDDGIDSGAVLMTEEDDTRSAVNKLILDYYKKFGRKRDLEQYFSLSTAQNDLKDPTGSFWRKMKIQEDSSDSGEKKSESSQELCRISIRCSLPEPSSSQDENTKTKSNPESPAKSPPIIVDDGVEDIVKKPDYEYEKSDDNQSHKSLDILLDTSINPRSPTSSITSQRKLEWDSLGDVGYANESDRKNSASSLSTLERLALKQQYSNNDAEKSSQLGQPTAHSTPLDENDNKYKSKKGMAKKTKIYKKDVDFVEVNFPQNNDSNPSHSVNVNLTKHISFNVQKDCDVIVENVTKDVNVKKSPDKVSVVTETTPQVKIDKEIQTSTLVKTKDRSRNSDTHKIEVLQQKMPVIMSLNTLRKRNRRKKVRVVRKKVNSKKKLYCEKSKDKGLDRSGEQLSEAESFEYMPGHVYNQNHLKLNQSKTVNAAGNKSSLESSGLPTTDSSKGSKHSFKKDLEKSIDLLKAAMQQKYNDDNLKTKLIKEVIQRLVNSKYRDDDSTTDFLSGLSFKSKEIGLRESNPTTSTSNGNTLDKGKTRPKKSILRMDKFNPNAIASTSQSAPNLPMATNSDKYFTSNLVKSLLTSNTETDASSREKISSDNGFVKTSSEELYQKYLEALKKEEAYKKHLRDKEVLLKQKLRSSNSAFRVPPHLENKINNRMKDLMQDLTRNNYDDGSGDASKLEGSSNFGHERFNRSQRSHSVFTLSSGHSENQSKKSNQKKRPQSDVGELSKAGTSKRDHYCCCPHHSLNIKGVTGSSTQVHIGDVPQDKSSNQVENHVRSQIMMKEPCRNVAHFVSDLVTGDVKYVCLCDKKVISEEIPDNYLIYKCSRLTNRGVQSDNMPYYPADKVVTECGNNKPPSKNIDQLYQASCSNGYNKYAQSVDSGSSDNISVKKPSKSSQTNFLLKMLCGKSSDRSIASFSSQKNIKNSKVEQCSEIQNKKLVVYESTRFVQTEISINPQISDPCLSDINILSDKDCFKLVTEQCREVSRHSSETDSRNREVQSDVEACTSNENFKQSYLKDVQLHSVTNLNKVQSEIDNINLRHQGDVPLTNENFPDNFTIPIQGTNMMLMVTIGSNMQASELKQSELINQGIETEKLNKIEESTSLIEECSKAVQDDNPIQEYIDTLNDEIDYNSHKILAKEDKNIFKVSCMASTFEVPRNKFNTHPQDKIKHFPRSNTDTKMLENINISQCDFFSNVESQHTNKYKEKQAPRKNIDNIDIKSCGVQSNLTENFNGVCPCGCALKMTKCRGVCGEMKDDYIIDTNRKEMEYNPADITSDHQIIGDSTIKEETFKILYDDKSDISDSKKSPAKNVIGTKDIGTQKDLPSETPNTLDLNEIKPIRICDCSKDSKCLGKCSISDYDKTSCDLKKKTTGLTSANTKANSQENCRNTNNTVKSTHNLDKELHGDVILNIASSTEAHIVTDASLTHDPVLNMIKDITKRYSKTDIEKNKRKKCFKEIVTVLNYLLDTDESSDYKQVNKDCGNSSDNTQVTKDCGNCNNPDNKESNIESGKASKIENHCVSCQTKIFVDKAVQLTAKKKKTVKPVTDSSDVPTSTDFPETSTDSVTCKVLNKIKKECERYHQKRCKSYSGKMCEASSSTSAHCDQCRRPHHCLCRVHKCKKPKNDKPKKPVAYNLIIQTSESLISEETVHNECQPLKNIIVKVPSRYKKLEKAPFKEVACKIEQKITMAQSPRCEKSHRSRSLPNECEMSSSGELRARSPACTIRDYLERNRPDFVEKCSQRQNCLKYISESRANERAAHRDLLSMHVDRESPLSALSLGELRHLAKEIGVDPSAHKQPKLISEREMKKRSEKIYKSLPEVVQKKEELKKENIKRTNLLMANIFKKNLQKKTLRGSVNLSNYSTVIKI</sequence>
<proteinExistence type="predicted"/>
<dbReference type="EMBL" id="CM034406">
    <property type="protein sequence ID" value="KAJ0173175.1"/>
    <property type="molecule type" value="Genomic_DNA"/>
</dbReference>